<keyword evidence="2" id="KW-1133">Transmembrane helix</keyword>
<feature type="transmembrane region" description="Helical" evidence="2">
    <location>
        <begin position="412"/>
        <end position="432"/>
    </location>
</feature>
<reference evidence="4 5" key="1">
    <citation type="submission" date="2024-05" db="EMBL/GenBank/DDBJ databases">
        <title>Culex pipiens pipiens assembly and annotation.</title>
        <authorList>
            <person name="Alout H."/>
            <person name="Durand T."/>
        </authorList>
    </citation>
    <scope>NUCLEOTIDE SEQUENCE [LARGE SCALE GENOMIC DNA]</scope>
    <source>
        <strain evidence="4">HA-2024</strain>
        <tissue evidence="4">Whole body</tissue>
    </source>
</reference>
<feature type="compositionally biased region" description="Polar residues" evidence="1">
    <location>
        <begin position="207"/>
        <end position="228"/>
    </location>
</feature>
<evidence type="ECO:0000313" key="4">
    <source>
        <dbReference type="EMBL" id="KAL1396584.1"/>
    </source>
</evidence>
<dbReference type="PRINTS" id="PR01217">
    <property type="entry name" value="PRICHEXTENSN"/>
</dbReference>
<evidence type="ECO:0000313" key="5">
    <source>
        <dbReference type="Proteomes" id="UP001562425"/>
    </source>
</evidence>
<organism evidence="4 5">
    <name type="scientific">Culex pipiens pipiens</name>
    <name type="common">Northern house mosquito</name>
    <dbReference type="NCBI Taxonomy" id="38569"/>
    <lineage>
        <taxon>Eukaryota</taxon>
        <taxon>Metazoa</taxon>
        <taxon>Ecdysozoa</taxon>
        <taxon>Arthropoda</taxon>
        <taxon>Hexapoda</taxon>
        <taxon>Insecta</taxon>
        <taxon>Pterygota</taxon>
        <taxon>Neoptera</taxon>
        <taxon>Endopterygota</taxon>
        <taxon>Diptera</taxon>
        <taxon>Nematocera</taxon>
        <taxon>Culicoidea</taxon>
        <taxon>Culicidae</taxon>
        <taxon>Culicinae</taxon>
        <taxon>Culicini</taxon>
        <taxon>Culex</taxon>
        <taxon>Culex</taxon>
    </lineage>
</organism>
<proteinExistence type="predicted"/>
<sequence length="487" mass="53557">MQTKFRLCHLWLTVILLVRFSRAGTIEISAYSKNGNTTSSLSIDQGTGRAGTGTGGSYSYPFQNMLSKPVAYRTSSYQDYSYKSPKYIVYPSNSQSVDSNGQGSTKNDVAMDRFAPGEAYGGTIYKIMKAKQKGYQYLKPKDSALDDSSTASPPSGPAAPPATTVQALPPPITPPPLPPVIVAPTPVPATNAPSYIPPAPSDLNKFPPNSDSNWPTSMDSPSYNSPITSYLGPDPSKPQKGSYYAPPNYLPPPTDGQFRFSGDSSYLPPPAGPADSPDSGPPSDSDDMVGTISVGPNHPQYLPPQASPQQQYLPPDNPPPMMMPQPMPPMGMMDMPKEMGGWMGGPPEHSFPDFSQFEHDHDHYYPHDHYPEYVFDPHHDETTTTTAAPPPPPEPGTARVKNYSYYYISRTLWYVPLYFTLYFCFYVLVLILRSIARHKVNIPNQWVGRSSLEAMPTLTNAQIAEKTDMLTHFVLKQIDDFKGKYIG</sequence>
<keyword evidence="2" id="KW-0472">Membrane</keyword>
<feature type="region of interest" description="Disordered" evidence="1">
    <location>
        <begin position="141"/>
        <end position="172"/>
    </location>
</feature>
<evidence type="ECO:0000256" key="3">
    <source>
        <dbReference type="SAM" id="SignalP"/>
    </source>
</evidence>
<protein>
    <submittedName>
        <fullName evidence="4">Uncharacterized protein</fullName>
    </submittedName>
</protein>
<dbReference type="AlphaFoldDB" id="A0ABD1DDN2"/>
<feature type="chain" id="PRO_5044857804" evidence="3">
    <location>
        <begin position="24"/>
        <end position="487"/>
    </location>
</feature>
<feature type="region of interest" description="Disordered" evidence="1">
    <location>
        <begin position="375"/>
        <end position="395"/>
    </location>
</feature>
<keyword evidence="3" id="KW-0732">Signal</keyword>
<keyword evidence="5" id="KW-1185">Reference proteome</keyword>
<evidence type="ECO:0000256" key="1">
    <source>
        <dbReference type="SAM" id="MobiDB-lite"/>
    </source>
</evidence>
<dbReference type="Proteomes" id="UP001562425">
    <property type="component" value="Unassembled WGS sequence"/>
</dbReference>
<evidence type="ECO:0000256" key="2">
    <source>
        <dbReference type="SAM" id="Phobius"/>
    </source>
</evidence>
<feature type="compositionally biased region" description="Pro residues" evidence="1">
    <location>
        <begin position="315"/>
        <end position="325"/>
    </location>
</feature>
<comment type="caution">
    <text evidence="4">The sequence shown here is derived from an EMBL/GenBank/DDBJ whole genome shotgun (WGS) entry which is preliminary data.</text>
</comment>
<keyword evidence="2" id="KW-0812">Transmembrane</keyword>
<feature type="compositionally biased region" description="Low complexity" evidence="1">
    <location>
        <begin position="273"/>
        <end position="283"/>
    </location>
</feature>
<gene>
    <name evidence="4" type="ORF">pipiens_010428</name>
</gene>
<name>A0ABD1DDN2_CULPP</name>
<feature type="signal peptide" evidence="3">
    <location>
        <begin position="1"/>
        <end position="23"/>
    </location>
</feature>
<feature type="region of interest" description="Disordered" evidence="1">
    <location>
        <begin position="193"/>
        <end position="325"/>
    </location>
</feature>
<accession>A0ABD1DDN2</accession>
<dbReference type="EMBL" id="JBEHCU010006661">
    <property type="protein sequence ID" value="KAL1396584.1"/>
    <property type="molecule type" value="Genomic_DNA"/>
</dbReference>